<evidence type="ECO:0000256" key="1">
    <source>
        <dbReference type="SAM" id="MobiDB-lite"/>
    </source>
</evidence>
<sequence length="55" mass="6142">MTHLAFGMSTEFAREPTQHDGDDDPHVPVEVLEAIENLAEDNTASKEEIESVLKF</sequence>
<reference evidence="2" key="1">
    <citation type="submission" date="2020-11" db="EMBL/GenBank/DDBJ databases">
        <title>Carbohydrate-dependent, anaerobic sulfur respiration: A novel catabolism in halophilic archaea.</title>
        <authorList>
            <person name="Sorokin D.Y."/>
            <person name="Messina E."/>
            <person name="Smedile F."/>
            <person name="La Cono V."/>
            <person name="Hallsworth J.E."/>
            <person name="Yakimov M.M."/>
        </authorList>
    </citation>
    <scope>NUCLEOTIDE SEQUENCE</scope>
    <source>
        <strain evidence="2">AArc-S</strain>
    </source>
</reference>
<evidence type="ECO:0000313" key="3">
    <source>
        <dbReference type="Proteomes" id="UP000663586"/>
    </source>
</evidence>
<gene>
    <name evidence="2" type="ORF">AArcS_1653</name>
</gene>
<dbReference type="AlphaFoldDB" id="A0A897MUY4"/>
<feature type="compositionally biased region" description="Basic and acidic residues" evidence="1">
    <location>
        <begin position="12"/>
        <end position="26"/>
    </location>
</feature>
<dbReference type="EMBL" id="CP064786">
    <property type="protein sequence ID" value="QSG02863.1"/>
    <property type="molecule type" value="Genomic_DNA"/>
</dbReference>
<evidence type="ECO:0000313" key="2">
    <source>
        <dbReference type="EMBL" id="QSG02863.1"/>
    </source>
</evidence>
<organism evidence="2 3">
    <name type="scientific">Natranaeroarchaeum sulfidigenes</name>
    <dbReference type="NCBI Taxonomy" id="2784880"/>
    <lineage>
        <taxon>Archaea</taxon>
        <taxon>Methanobacteriati</taxon>
        <taxon>Methanobacteriota</taxon>
        <taxon>Stenosarchaea group</taxon>
        <taxon>Halobacteria</taxon>
        <taxon>Halobacteriales</taxon>
        <taxon>Natronoarchaeaceae</taxon>
        <taxon>Natranaeroarchaeum</taxon>
    </lineage>
</organism>
<name>A0A897MUY4_9EURY</name>
<proteinExistence type="predicted"/>
<protein>
    <submittedName>
        <fullName evidence="2">Uncharacterized protein</fullName>
    </submittedName>
</protein>
<dbReference type="Proteomes" id="UP000663586">
    <property type="component" value="Chromosome"/>
</dbReference>
<keyword evidence="3" id="KW-1185">Reference proteome</keyword>
<dbReference type="KEGG" id="hara:AArcS_1653"/>
<feature type="region of interest" description="Disordered" evidence="1">
    <location>
        <begin position="1"/>
        <end position="26"/>
    </location>
</feature>
<accession>A0A897MUY4</accession>